<dbReference type="InterPro" id="IPR011701">
    <property type="entry name" value="MFS"/>
</dbReference>
<feature type="transmembrane region" description="Helical" evidence="7">
    <location>
        <begin position="380"/>
        <end position="403"/>
    </location>
</feature>
<keyword evidence="5 7" id="KW-0472">Membrane</keyword>
<keyword evidence="10" id="KW-1185">Reference proteome</keyword>
<dbReference type="SUPFAM" id="SSF103473">
    <property type="entry name" value="MFS general substrate transporter"/>
    <property type="match status" value="1"/>
</dbReference>
<keyword evidence="2" id="KW-0813">Transport</keyword>
<dbReference type="Gene3D" id="1.20.1250.20">
    <property type="entry name" value="MFS general substrate transporter like domains"/>
    <property type="match status" value="2"/>
</dbReference>
<feature type="transmembrane region" description="Helical" evidence="7">
    <location>
        <begin position="30"/>
        <end position="55"/>
    </location>
</feature>
<keyword evidence="4 7" id="KW-1133">Transmembrane helix</keyword>
<name>A0A1S1RMR1_9ACTN</name>
<dbReference type="OrthoDB" id="4484751at2"/>
<feature type="region of interest" description="Disordered" evidence="6">
    <location>
        <begin position="1"/>
        <end position="23"/>
    </location>
</feature>
<dbReference type="InterPro" id="IPR036259">
    <property type="entry name" value="MFS_trans_sf"/>
</dbReference>
<evidence type="ECO:0000313" key="9">
    <source>
        <dbReference type="EMBL" id="OHV46084.1"/>
    </source>
</evidence>
<evidence type="ECO:0000256" key="1">
    <source>
        <dbReference type="ARBA" id="ARBA00004651"/>
    </source>
</evidence>
<evidence type="ECO:0000256" key="4">
    <source>
        <dbReference type="ARBA" id="ARBA00022989"/>
    </source>
</evidence>
<evidence type="ECO:0000256" key="7">
    <source>
        <dbReference type="SAM" id="Phobius"/>
    </source>
</evidence>
<feature type="transmembrane region" description="Helical" evidence="7">
    <location>
        <begin position="354"/>
        <end position="374"/>
    </location>
</feature>
<feature type="transmembrane region" description="Helical" evidence="7">
    <location>
        <begin position="328"/>
        <end position="347"/>
    </location>
</feature>
<sequence length="526" mass="52485">MDASEVSNGASPGPGPDSGAGTDAPSRASAIVAVLAAVGVLVSLMQTLMVPLIPVLPKLLHSNASDASWAITATLLTGAVANPVFGRLGDLFGKRRMLLLSGYILVAGSLVCALTDSLVPIVAGRALQGLGLAIIPLGISIMRDLLPPKRLIPAMALMSSSLGIGGALGLPIAAIVAQNLDWHVLFWGSAIATLILMALVTVVVPESPVRGSGSFDLPGAVALSAGLVALLLAVSKGSTWGWSSATTLGLFGAAVAVLLAWGRWETRTKAPLVDLRTSARRPVLLTNLSSTVLGFAMYAMSLICPQIMQLPRATGHGLGQSLLATGLWMAPAGLMMMVVSPFAGRLITARGPKAALLSGTAVMTVGYVAALGLMGSPVGVLVIACSISGGVGLAYAAMPTLIMASVPASEGAAANGLNTLMRSIGTSTASAVIGVVLANMTISFGTTQVPSLTGLRVGFLIGAGAALVAFLVALAIPARKSAAPTSVVPDQRSPHDRPTGAAGAAAGSVAEGTAGAAATDAVEARA</sequence>
<feature type="transmembrane region" description="Helical" evidence="7">
    <location>
        <begin position="283"/>
        <end position="308"/>
    </location>
</feature>
<dbReference type="PANTHER" id="PTHR42718:SF9">
    <property type="entry name" value="MAJOR FACILITATOR SUPERFAMILY MULTIDRUG TRANSPORTER MFSC"/>
    <property type="match status" value="1"/>
</dbReference>
<feature type="transmembrane region" description="Helical" evidence="7">
    <location>
        <begin position="457"/>
        <end position="476"/>
    </location>
</feature>
<feature type="compositionally biased region" description="Low complexity" evidence="6">
    <location>
        <begin position="500"/>
        <end position="513"/>
    </location>
</feature>
<feature type="transmembrane region" description="Helical" evidence="7">
    <location>
        <begin position="424"/>
        <end position="445"/>
    </location>
</feature>
<feature type="region of interest" description="Disordered" evidence="6">
    <location>
        <begin position="484"/>
        <end position="513"/>
    </location>
</feature>
<evidence type="ECO:0000256" key="2">
    <source>
        <dbReference type="ARBA" id="ARBA00022448"/>
    </source>
</evidence>
<dbReference type="Proteomes" id="UP000179769">
    <property type="component" value="Unassembled WGS sequence"/>
</dbReference>
<reference evidence="10" key="1">
    <citation type="submission" date="2016-07" db="EMBL/GenBank/DDBJ databases">
        <title>Frankia sp. NRRL B-16219 Genome sequencing.</title>
        <authorList>
            <person name="Ghodhbane-Gtari F."/>
            <person name="Swanson E."/>
            <person name="Gueddou A."/>
            <person name="Louati M."/>
            <person name="Nouioui I."/>
            <person name="Hezbri K."/>
            <person name="Abebe-Akele F."/>
            <person name="Simpson S."/>
            <person name="Morris K."/>
            <person name="Thomas K."/>
            <person name="Gtari M."/>
            <person name="Tisa L.S."/>
        </authorList>
    </citation>
    <scope>NUCLEOTIDE SEQUENCE [LARGE SCALE GENOMIC DNA]</scope>
    <source>
        <strain evidence="10">NRRL B-16219</strain>
    </source>
</reference>
<feature type="transmembrane region" description="Helical" evidence="7">
    <location>
        <begin position="240"/>
        <end position="262"/>
    </location>
</feature>
<evidence type="ECO:0000313" key="10">
    <source>
        <dbReference type="Proteomes" id="UP000179769"/>
    </source>
</evidence>
<keyword evidence="3 7" id="KW-0812">Transmembrane</keyword>
<proteinExistence type="predicted"/>
<dbReference type="PANTHER" id="PTHR42718">
    <property type="entry name" value="MAJOR FACILITATOR SUPERFAMILY MULTIDRUG TRANSPORTER MFSC"/>
    <property type="match status" value="1"/>
</dbReference>
<evidence type="ECO:0000256" key="6">
    <source>
        <dbReference type="SAM" id="MobiDB-lite"/>
    </source>
</evidence>
<comment type="subcellular location">
    <subcellularLocation>
        <location evidence="1">Cell membrane</location>
        <topology evidence="1">Multi-pass membrane protein</topology>
    </subcellularLocation>
</comment>
<dbReference type="CDD" id="cd17504">
    <property type="entry name" value="MFS_MMR_MDR_like"/>
    <property type="match status" value="1"/>
</dbReference>
<comment type="caution">
    <text evidence="9">The sequence shown here is derived from an EMBL/GenBank/DDBJ whole genome shotgun (WGS) entry which is preliminary data.</text>
</comment>
<evidence type="ECO:0000256" key="5">
    <source>
        <dbReference type="ARBA" id="ARBA00023136"/>
    </source>
</evidence>
<feature type="transmembrane region" description="Helical" evidence="7">
    <location>
        <begin position="67"/>
        <end position="85"/>
    </location>
</feature>
<organism evidence="9 10">
    <name type="scientific">Parafrankia soli</name>
    <dbReference type="NCBI Taxonomy" id="2599596"/>
    <lineage>
        <taxon>Bacteria</taxon>
        <taxon>Bacillati</taxon>
        <taxon>Actinomycetota</taxon>
        <taxon>Actinomycetes</taxon>
        <taxon>Frankiales</taxon>
        <taxon>Frankiaceae</taxon>
        <taxon>Parafrankia</taxon>
    </lineage>
</organism>
<feature type="transmembrane region" description="Helical" evidence="7">
    <location>
        <begin position="154"/>
        <end position="178"/>
    </location>
</feature>
<accession>A0A1S1RMR1</accession>
<dbReference type="Pfam" id="PF07690">
    <property type="entry name" value="MFS_1"/>
    <property type="match status" value="1"/>
</dbReference>
<dbReference type="RefSeq" id="WP_071059561.1">
    <property type="nucleotide sequence ID" value="NZ_JBFLUH010000006.1"/>
</dbReference>
<feature type="transmembrane region" description="Helical" evidence="7">
    <location>
        <begin position="184"/>
        <end position="205"/>
    </location>
</feature>
<evidence type="ECO:0000256" key="3">
    <source>
        <dbReference type="ARBA" id="ARBA00022692"/>
    </source>
</evidence>
<dbReference type="GO" id="GO:0022857">
    <property type="term" value="F:transmembrane transporter activity"/>
    <property type="evidence" value="ECO:0007669"/>
    <property type="project" value="InterPro"/>
</dbReference>
<dbReference type="EMBL" id="MAXA01000003">
    <property type="protein sequence ID" value="OHV46084.1"/>
    <property type="molecule type" value="Genomic_DNA"/>
</dbReference>
<feature type="domain" description="Major facilitator superfamily (MFS) profile" evidence="8">
    <location>
        <begin position="31"/>
        <end position="481"/>
    </location>
</feature>
<dbReference type="PROSITE" id="PS50850">
    <property type="entry name" value="MFS"/>
    <property type="match status" value="1"/>
</dbReference>
<gene>
    <name evidence="9" type="ORF">BBK14_09310</name>
</gene>
<evidence type="ECO:0000259" key="8">
    <source>
        <dbReference type="PROSITE" id="PS50850"/>
    </source>
</evidence>
<protein>
    <submittedName>
        <fullName evidence="9">MFS transporter permease</fullName>
    </submittedName>
</protein>
<dbReference type="AlphaFoldDB" id="A0A1S1RMR1"/>
<dbReference type="GO" id="GO:0005886">
    <property type="term" value="C:plasma membrane"/>
    <property type="evidence" value="ECO:0007669"/>
    <property type="project" value="UniProtKB-SubCell"/>
</dbReference>
<feature type="transmembrane region" description="Helical" evidence="7">
    <location>
        <begin position="97"/>
        <end position="119"/>
    </location>
</feature>
<dbReference type="InterPro" id="IPR020846">
    <property type="entry name" value="MFS_dom"/>
</dbReference>